<reference evidence="1" key="1">
    <citation type="submission" date="2021-06" db="EMBL/GenBank/DDBJ databases">
        <authorList>
            <person name="Kallberg Y."/>
            <person name="Tangrot J."/>
            <person name="Rosling A."/>
        </authorList>
    </citation>
    <scope>NUCLEOTIDE SEQUENCE</scope>
    <source>
        <strain evidence="1">AU212A</strain>
    </source>
</reference>
<dbReference type="Proteomes" id="UP000789860">
    <property type="component" value="Unassembled WGS sequence"/>
</dbReference>
<protein>
    <submittedName>
        <fullName evidence="1">8712_t:CDS:1</fullName>
    </submittedName>
</protein>
<gene>
    <name evidence="1" type="ORF">SCALOS_LOCUS4764</name>
</gene>
<organism evidence="1 2">
    <name type="scientific">Scutellospora calospora</name>
    <dbReference type="NCBI Taxonomy" id="85575"/>
    <lineage>
        <taxon>Eukaryota</taxon>
        <taxon>Fungi</taxon>
        <taxon>Fungi incertae sedis</taxon>
        <taxon>Mucoromycota</taxon>
        <taxon>Glomeromycotina</taxon>
        <taxon>Glomeromycetes</taxon>
        <taxon>Diversisporales</taxon>
        <taxon>Gigasporaceae</taxon>
        <taxon>Scutellospora</taxon>
    </lineage>
</organism>
<comment type="caution">
    <text evidence="1">The sequence shown here is derived from an EMBL/GenBank/DDBJ whole genome shotgun (WGS) entry which is preliminary data.</text>
</comment>
<keyword evidence="2" id="KW-1185">Reference proteome</keyword>
<sequence>MSKEEPAYETEDECITDFFNNNLNQLKHYKSSFGNFYHDCCEKAHILNCQKHIKEIYLPLIEKWIEEYECIKESNKVQVFMSNLNKLEITEIKNFKNELNTLVNFLLHELKQSKQK</sequence>
<proteinExistence type="predicted"/>
<evidence type="ECO:0000313" key="1">
    <source>
        <dbReference type="EMBL" id="CAG8538996.1"/>
    </source>
</evidence>
<accession>A0ACA9LPT2</accession>
<evidence type="ECO:0000313" key="2">
    <source>
        <dbReference type="Proteomes" id="UP000789860"/>
    </source>
</evidence>
<dbReference type="EMBL" id="CAJVPM010006808">
    <property type="protein sequence ID" value="CAG8538996.1"/>
    <property type="molecule type" value="Genomic_DNA"/>
</dbReference>
<name>A0ACA9LPT2_9GLOM</name>